<dbReference type="GO" id="GO:0005840">
    <property type="term" value="C:ribosome"/>
    <property type="evidence" value="ECO:0007669"/>
    <property type="project" value="UniProtKB-KW"/>
</dbReference>
<evidence type="ECO:0000256" key="22">
    <source>
        <dbReference type="RuleBase" id="RU003500"/>
    </source>
</evidence>
<dbReference type="GO" id="GO:0048699">
    <property type="term" value="P:generation of neurons"/>
    <property type="evidence" value="ECO:0007669"/>
    <property type="project" value="UniProtKB-ARBA"/>
</dbReference>
<keyword evidence="14" id="KW-0809">Transit peptide</keyword>
<evidence type="ECO:0000256" key="13">
    <source>
        <dbReference type="ARBA" id="ARBA00022792"/>
    </source>
</evidence>
<evidence type="ECO:0000256" key="19">
    <source>
        <dbReference type="ARBA" id="ARBA00023157"/>
    </source>
</evidence>
<keyword evidence="20" id="KW-0687">Ribonucleoprotein</keyword>
<evidence type="ECO:0000256" key="20">
    <source>
        <dbReference type="ARBA" id="ARBA00023274"/>
    </source>
</evidence>
<gene>
    <name evidence="24" type="ORF">DSTB1V02_LOCUS7294</name>
</gene>
<organism evidence="24">
    <name type="scientific">Darwinula stevensoni</name>
    <dbReference type="NCBI Taxonomy" id="69355"/>
    <lineage>
        <taxon>Eukaryota</taxon>
        <taxon>Metazoa</taxon>
        <taxon>Ecdysozoa</taxon>
        <taxon>Arthropoda</taxon>
        <taxon>Crustacea</taxon>
        <taxon>Oligostraca</taxon>
        <taxon>Ostracoda</taxon>
        <taxon>Podocopa</taxon>
        <taxon>Podocopida</taxon>
        <taxon>Darwinulocopina</taxon>
        <taxon>Darwinuloidea</taxon>
        <taxon>Darwinulidae</taxon>
        <taxon>Darwinula</taxon>
    </lineage>
</organism>
<evidence type="ECO:0000256" key="16">
    <source>
        <dbReference type="ARBA" id="ARBA00022982"/>
    </source>
</evidence>
<evidence type="ECO:0000256" key="2">
    <source>
        <dbReference type="ARBA" id="ARBA00004273"/>
    </source>
</evidence>
<comment type="similarity">
    <text evidence="5">Belongs to the complex I NDUFS4 subunit family.</text>
</comment>
<dbReference type="SMART" id="SM01405">
    <property type="entry name" value="Ribosomal_S6e"/>
    <property type="match status" value="1"/>
</dbReference>
<dbReference type="GO" id="GO:0005743">
    <property type="term" value="C:mitochondrial inner membrane"/>
    <property type="evidence" value="ECO:0007669"/>
    <property type="project" value="UniProtKB-SubCell"/>
</dbReference>
<evidence type="ECO:0000256" key="11">
    <source>
        <dbReference type="ARBA" id="ARBA00022660"/>
    </source>
</evidence>
<evidence type="ECO:0000256" key="5">
    <source>
        <dbReference type="ARBA" id="ARBA00005882"/>
    </source>
</evidence>
<keyword evidence="12 22" id="KW-0879">Wnt signaling pathway</keyword>
<comment type="function">
    <text evidence="1">Accessory subunit of the mitochondrial membrane respiratory chain NADH dehydrogenase (Complex I), that is believed not to be involved in catalysis. Complex I functions in the transfer of electrons from NADH to the respiratory chain. The immediate electron acceptor for the enzyme is believed to be ubiquinone.</text>
</comment>
<dbReference type="InterPro" id="IPR038532">
    <property type="entry name" value="NDUFS4-like_sf"/>
</dbReference>
<dbReference type="PRINTS" id="PR01349">
    <property type="entry name" value="WNTPROTEIN"/>
</dbReference>
<dbReference type="InterPro" id="IPR006885">
    <property type="entry name" value="NADH_UbQ_FeS_4_mit-like"/>
</dbReference>
<dbReference type="Gene3D" id="1.20.5.2650">
    <property type="match status" value="1"/>
</dbReference>
<comment type="similarity">
    <text evidence="6">Belongs to the eukaryotic ribosomal protein eS6 family.</text>
</comment>
<keyword evidence="11" id="KW-0679">Respiratory chain</keyword>
<keyword evidence="9" id="KW-0964">Secreted</keyword>
<keyword evidence="15" id="KW-0689">Ribosomal protein</keyword>
<comment type="subcellular location">
    <subcellularLocation>
        <location evidence="2">Mitochondrion inner membrane</location>
    </subcellularLocation>
    <subcellularLocation>
        <location evidence="3 22">Secreted</location>
        <location evidence="3 22">Extracellular space</location>
        <location evidence="3 22">Extracellular matrix</location>
    </subcellularLocation>
</comment>
<dbReference type="GO" id="GO:0006412">
    <property type="term" value="P:translation"/>
    <property type="evidence" value="ECO:0007669"/>
    <property type="project" value="InterPro"/>
</dbReference>
<evidence type="ECO:0000313" key="24">
    <source>
        <dbReference type="EMBL" id="CAD7247463.1"/>
    </source>
</evidence>
<dbReference type="SMART" id="SM00097">
    <property type="entry name" value="WNT1"/>
    <property type="match status" value="1"/>
</dbReference>
<evidence type="ECO:0000256" key="3">
    <source>
        <dbReference type="ARBA" id="ARBA00004498"/>
    </source>
</evidence>
<keyword evidence="18" id="KW-0472">Membrane</keyword>
<dbReference type="InterPro" id="IPR018282">
    <property type="entry name" value="Ribosomal_eS6_CS"/>
</dbReference>
<evidence type="ECO:0000256" key="7">
    <source>
        <dbReference type="ARBA" id="ARBA00022448"/>
    </source>
</evidence>
<dbReference type="GO" id="GO:0005576">
    <property type="term" value="C:extracellular region"/>
    <property type="evidence" value="ECO:0007669"/>
    <property type="project" value="InterPro"/>
</dbReference>
<keyword evidence="8 22" id="KW-0217">Developmental protein</keyword>
<dbReference type="Proteomes" id="UP000677054">
    <property type="component" value="Unassembled WGS sequence"/>
</dbReference>
<keyword evidence="25" id="KW-1185">Reference proteome</keyword>
<dbReference type="GO" id="GO:0022900">
    <property type="term" value="P:electron transport chain"/>
    <property type="evidence" value="ECO:0007669"/>
    <property type="project" value="InterPro"/>
</dbReference>
<keyword evidence="16" id="KW-0249">Electron transport</keyword>
<dbReference type="InterPro" id="IPR043158">
    <property type="entry name" value="Wnt_C"/>
</dbReference>
<dbReference type="InterPro" id="IPR005817">
    <property type="entry name" value="Wnt"/>
</dbReference>
<name>A0A7R9A7N9_9CRUS</name>
<keyword evidence="10" id="KW-0272">Extracellular matrix</keyword>
<dbReference type="GO" id="GO:0007517">
    <property type="term" value="P:muscle organ development"/>
    <property type="evidence" value="ECO:0007669"/>
    <property type="project" value="UniProtKB-ARBA"/>
</dbReference>
<comment type="similarity">
    <text evidence="4 22">Belongs to the Wnt family.</text>
</comment>
<evidence type="ECO:0000256" key="23">
    <source>
        <dbReference type="SAM" id="MobiDB-lite"/>
    </source>
</evidence>
<reference evidence="24" key="1">
    <citation type="submission" date="2020-11" db="EMBL/GenBank/DDBJ databases">
        <authorList>
            <person name="Tran Van P."/>
        </authorList>
    </citation>
    <scope>NUCLEOTIDE SEQUENCE</scope>
</reference>
<dbReference type="AlphaFoldDB" id="A0A7R9A7N9"/>
<proteinExistence type="inferred from homology"/>
<dbReference type="PANTHER" id="PTHR11502">
    <property type="entry name" value="40S RIBOSOMAL PROTEIN S6"/>
    <property type="match status" value="1"/>
</dbReference>
<dbReference type="PROSITE" id="PS00246">
    <property type="entry name" value="WNT1"/>
    <property type="match status" value="1"/>
</dbReference>
<sequence length="762" mass="86395">MRSKAPYFSRDEVEPALVYGAQLGIAECQHQFRDGRWNCSTFPGDQTVFGRVLRLDTREKAYVYGITSAASAYALTRYCSKGDIPACGCDDRYHRRPSKGPWEWGGCSEDVKYGSKFSSDFVDSGEDSQTPEGLMNLHNNRAGRRGLKKKMTTVCKCHGVSGACNVKVCWRKLPSFRLVGDHLREKLDGAVRMRYRREQKKLRPALGGRKASKRDLVFVRESPDYCVRNLSIGVLGTVDRPCNATSEGTGGCGVLCCERGHRSVAVEVPEKCNCQFVWCCRVECERCVRRYQLNVSYPATGTQKLFEIDDERKVRIFYEKRMGQEVEADPLGEEWKGYVVRVAGGNDKQGFPMKQGILAAGRVRLLMSKGHSCYRPKRGGERKRKSVRGCIVDANLSVIALTIVKKGEQEIPGLTDHTIPRRLGPKRANKIRKLFNLTKEDDVRQYVIKRPLPLKDGKKQRFKAPKIQRLVTPVMLQRKRHRLALKRRRATRRKEDAAEYAKLLAKRQKEAKEKKKLEAKRSSQQKGAHMDALRRSFTVFRAVNRAAKTSVGLKPNLAPLTTARAGLGAGLNVFLHCSSSIDRRQVSTATVQNAEIPKSGAKPVKTEEPSGKKEAMVEDVGAVIMSDEEREHLRQLQEYITTDKPMSVWEVSGIPEEHVKTRQVRIFSPAKNAMQSGTNNTHHWLLEFETRERWENPLMGWASTGDPLSNMRVKFSTKEDAVAFCEKNGWEYLIEERSVPKPKVKSYGSNFSWNRRTRVSTK</sequence>
<dbReference type="FunFam" id="3.30.2460.20:FF:000001">
    <property type="entry name" value="Wnt homolog"/>
    <property type="match status" value="1"/>
</dbReference>
<evidence type="ECO:0000313" key="25">
    <source>
        <dbReference type="Proteomes" id="UP000677054"/>
    </source>
</evidence>
<dbReference type="GO" id="GO:1990904">
    <property type="term" value="C:ribonucleoprotein complex"/>
    <property type="evidence" value="ECO:0007669"/>
    <property type="project" value="UniProtKB-KW"/>
</dbReference>
<keyword evidence="17" id="KW-0496">Mitochondrion</keyword>
<evidence type="ECO:0000256" key="18">
    <source>
        <dbReference type="ARBA" id="ARBA00023136"/>
    </source>
</evidence>
<evidence type="ECO:0000256" key="4">
    <source>
        <dbReference type="ARBA" id="ARBA00005683"/>
    </source>
</evidence>
<keyword evidence="19" id="KW-1015">Disulfide bond</keyword>
<dbReference type="InterPro" id="IPR001377">
    <property type="entry name" value="Ribosomal_eS6"/>
</dbReference>
<dbReference type="InterPro" id="IPR018161">
    <property type="entry name" value="Wnt_CS"/>
</dbReference>
<comment type="function">
    <text evidence="22">Ligand for members of the frizzled family of seven transmembrane receptors.</text>
</comment>
<evidence type="ECO:0000256" key="21">
    <source>
        <dbReference type="ARBA" id="ARBA00023288"/>
    </source>
</evidence>
<evidence type="ECO:0000256" key="6">
    <source>
        <dbReference type="ARBA" id="ARBA00009312"/>
    </source>
</evidence>
<protein>
    <recommendedName>
        <fullName evidence="22">Protein Wnt</fullName>
    </recommendedName>
</protein>
<dbReference type="Pfam" id="PF00110">
    <property type="entry name" value="wnt"/>
    <property type="match status" value="1"/>
</dbReference>
<feature type="compositionally biased region" description="Basic and acidic residues" evidence="23">
    <location>
        <begin position="509"/>
        <end position="521"/>
    </location>
</feature>
<dbReference type="FunFam" id="3.30.160.190:FF:000001">
    <property type="entry name" value="NADH-ubiquinone oxidoreductase 21 kDa subunit mitochondrial"/>
    <property type="match status" value="1"/>
</dbReference>
<dbReference type="GO" id="GO:0016055">
    <property type="term" value="P:Wnt signaling pathway"/>
    <property type="evidence" value="ECO:0007669"/>
    <property type="project" value="UniProtKB-KW"/>
</dbReference>
<evidence type="ECO:0000256" key="10">
    <source>
        <dbReference type="ARBA" id="ARBA00022530"/>
    </source>
</evidence>
<dbReference type="PROSITE" id="PS00578">
    <property type="entry name" value="RIBOSOMAL_S6E"/>
    <property type="match status" value="1"/>
</dbReference>
<dbReference type="EMBL" id="LR900975">
    <property type="protein sequence ID" value="CAD7247463.1"/>
    <property type="molecule type" value="Genomic_DNA"/>
</dbReference>
<dbReference type="Gene3D" id="3.30.160.190">
    <property type="entry name" value="atu1810 like domain"/>
    <property type="match status" value="1"/>
</dbReference>
<dbReference type="HAMAP" id="MF_00512">
    <property type="entry name" value="Ribosomal_eS6"/>
    <property type="match status" value="1"/>
</dbReference>
<dbReference type="OrthoDB" id="10260596at2759"/>
<evidence type="ECO:0000256" key="15">
    <source>
        <dbReference type="ARBA" id="ARBA00022980"/>
    </source>
</evidence>
<dbReference type="GO" id="GO:0000902">
    <property type="term" value="P:cell morphogenesis"/>
    <property type="evidence" value="ECO:0007669"/>
    <property type="project" value="UniProtKB-ARBA"/>
</dbReference>
<evidence type="ECO:0000256" key="9">
    <source>
        <dbReference type="ARBA" id="ARBA00022525"/>
    </source>
</evidence>
<keyword evidence="21" id="KW-0449">Lipoprotein</keyword>
<feature type="region of interest" description="Disordered" evidence="23">
    <location>
        <begin position="742"/>
        <end position="762"/>
    </location>
</feature>
<dbReference type="InterPro" id="IPR020924">
    <property type="entry name" value="Ribosomal_eS6_arc"/>
</dbReference>
<evidence type="ECO:0000256" key="14">
    <source>
        <dbReference type="ARBA" id="ARBA00022946"/>
    </source>
</evidence>
<dbReference type="GO" id="GO:0003735">
    <property type="term" value="F:structural constituent of ribosome"/>
    <property type="evidence" value="ECO:0007669"/>
    <property type="project" value="InterPro"/>
</dbReference>
<evidence type="ECO:0000256" key="12">
    <source>
        <dbReference type="ARBA" id="ARBA00022687"/>
    </source>
</evidence>
<evidence type="ECO:0000256" key="1">
    <source>
        <dbReference type="ARBA" id="ARBA00003195"/>
    </source>
</evidence>
<dbReference type="Pfam" id="PF04800">
    <property type="entry name" value="NDUS4"/>
    <property type="match status" value="1"/>
</dbReference>
<dbReference type="GO" id="GO:0005102">
    <property type="term" value="F:signaling receptor binding"/>
    <property type="evidence" value="ECO:0007669"/>
    <property type="project" value="InterPro"/>
</dbReference>
<keyword evidence="13" id="KW-0999">Mitochondrion inner membrane</keyword>
<dbReference type="EMBL" id="CAJPEV010001458">
    <property type="protein sequence ID" value="CAG0892781.1"/>
    <property type="molecule type" value="Genomic_DNA"/>
</dbReference>
<evidence type="ECO:0000256" key="17">
    <source>
        <dbReference type="ARBA" id="ARBA00023128"/>
    </source>
</evidence>
<feature type="region of interest" description="Disordered" evidence="23">
    <location>
        <begin position="509"/>
        <end position="530"/>
    </location>
</feature>
<keyword evidence="7" id="KW-0813">Transport</keyword>
<accession>A0A7R9A7N9</accession>
<dbReference type="Gene3D" id="3.30.2460.20">
    <property type="match status" value="1"/>
</dbReference>
<evidence type="ECO:0000256" key="8">
    <source>
        <dbReference type="ARBA" id="ARBA00022473"/>
    </source>
</evidence>